<dbReference type="UniPathway" id="UPA00344"/>
<dbReference type="GO" id="GO:0005829">
    <property type="term" value="C:cytosol"/>
    <property type="evidence" value="ECO:0007669"/>
    <property type="project" value="TreeGrafter"/>
</dbReference>
<dbReference type="AlphaFoldDB" id="A0A450TUK8"/>
<dbReference type="GO" id="GO:0006777">
    <property type="term" value="P:Mo-molybdopterin cofactor biosynthetic process"/>
    <property type="evidence" value="ECO:0007669"/>
    <property type="project" value="UniProtKB-UniRule"/>
</dbReference>
<evidence type="ECO:0000256" key="12">
    <source>
        <dbReference type="ARBA" id="ARBA00047317"/>
    </source>
</evidence>
<accession>A0A450TUK8</accession>
<dbReference type="EMBL" id="CAADFL010000643">
    <property type="protein sequence ID" value="VFK19768.1"/>
    <property type="molecule type" value="Genomic_DNA"/>
</dbReference>
<dbReference type="Pfam" id="PF00994">
    <property type="entry name" value="MoCF_biosynth"/>
    <property type="match status" value="1"/>
</dbReference>
<evidence type="ECO:0000256" key="14">
    <source>
        <dbReference type="SAM" id="MobiDB-lite"/>
    </source>
</evidence>
<dbReference type="InterPro" id="IPR038987">
    <property type="entry name" value="MoeA-like"/>
</dbReference>
<dbReference type="EMBL" id="CAADFA010000659">
    <property type="protein sequence ID" value="VFJ72555.1"/>
    <property type="molecule type" value="Genomic_DNA"/>
</dbReference>
<evidence type="ECO:0000313" key="17">
    <source>
        <dbReference type="EMBL" id="VFJ72609.1"/>
    </source>
</evidence>
<dbReference type="InterPro" id="IPR036135">
    <property type="entry name" value="MoeA_linker/N_sf"/>
</dbReference>
<dbReference type="NCBIfam" id="TIGR00177">
    <property type="entry name" value="molyb_syn"/>
    <property type="match status" value="1"/>
</dbReference>
<evidence type="ECO:0000256" key="3">
    <source>
        <dbReference type="ARBA" id="ARBA00005046"/>
    </source>
</evidence>
<evidence type="ECO:0000256" key="1">
    <source>
        <dbReference type="ARBA" id="ARBA00001946"/>
    </source>
</evidence>
<dbReference type="Pfam" id="PF03453">
    <property type="entry name" value="MoeA_N"/>
    <property type="match status" value="1"/>
</dbReference>
<evidence type="ECO:0000259" key="15">
    <source>
        <dbReference type="SMART" id="SM00852"/>
    </source>
</evidence>
<dbReference type="Pfam" id="PF03454">
    <property type="entry name" value="MoeA_C"/>
    <property type="match status" value="1"/>
</dbReference>
<evidence type="ECO:0000256" key="6">
    <source>
        <dbReference type="ARBA" id="ARBA00021108"/>
    </source>
</evidence>
<evidence type="ECO:0000256" key="5">
    <source>
        <dbReference type="ARBA" id="ARBA00013269"/>
    </source>
</evidence>
<dbReference type="FunFam" id="3.40.980.10:FF:000004">
    <property type="entry name" value="Molybdopterin molybdenumtransferase"/>
    <property type="match status" value="1"/>
</dbReference>
<evidence type="ECO:0000256" key="8">
    <source>
        <dbReference type="ARBA" id="ARBA00022679"/>
    </source>
</evidence>
<feature type="domain" description="MoaB/Mog" evidence="15">
    <location>
        <begin position="210"/>
        <end position="347"/>
    </location>
</feature>
<evidence type="ECO:0000256" key="9">
    <source>
        <dbReference type="ARBA" id="ARBA00022723"/>
    </source>
</evidence>
<proteinExistence type="inferred from homology"/>
<dbReference type="Gene3D" id="3.90.105.10">
    <property type="entry name" value="Molybdopterin biosynthesis moea protein, domain 2"/>
    <property type="match status" value="1"/>
</dbReference>
<dbReference type="PANTHER" id="PTHR10192:SF5">
    <property type="entry name" value="GEPHYRIN"/>
    <property type="match status" value="1"/>
</dbReference>
<dbReference type="NCBIfam" id="NF045515">
    <property type="entry name" value="Glp_gephyrin"/>
    <property type="match status" value="1"/>
</dbReference>
<dbReference type="GO" id="GO:0046872">
    <property type="term" value="F:metal ion binding"/>
    <property type="evidence" value="ECO:0007669"/>
    <property type="project" value="UniProtKB-UniRule"/>
</dbReference>
<dbReference type="Gene3D" id="2.170.190.11">
    <property type="entry name" value="Molybdopterin biosynthesis moea protein, domain 3"/>
    <property type="match status" value="1"/>
</dbReference>
<dbReference type="CDD" id="cd00887">
    <property type="entry name" value="MoeA"/>
    <property type="match status" value="1"/>
</dbReference>
<dbReference type="FunFam" id="2.40.340.10:FF:000003">
    <property type="entry name" value="Molybdopterin molybdenumtransferase"/>
    <property type="match status" value="1"/>
</dbReference>
<dbReference type="PANTHER" id="PTHR10192">
    <property type="entry name" value="MOLYBDOPTERIN BIOSYNTHESIS PROTEIN"/>
    <property type="match status" value="1"/>
</dbReference>
<keyword evidence="8 13" id="KW-0808">Transferase</keyword>
<organism evidence="17">
    <name type="scientific">Candidatus Kentrum sp. FM</name>
    <dbReference type="NCBI Taxonomy" id="2126340"/>
    <lineage>
        <taxon>Bacteria</taxon>
        <taxon>Pseudomonadati</taxon>
        <taxon>Pseudomonadota</taxon>
        <taxon>Gammaproteobacteria</taxon>
        <taxon>Candidatus Kentrum</taxon>
    </lineage>
</organism>
<dbReference type="SUPFAM" id="SSF63867">
    <property type="entry name" value="MoeA C-terminal domain-like"/>
    <property type="match status" value="1"/>
</dbReference>
<keyword evidence="7 13" id="KW-0500">Molybdenum</keyword>
<comment type="similarity">
    <text evidence="4 13">Belongs to the MoeA family.</text>
</comment>
<name>A0A450TUK8_9GAMM</name>
<dbReference type="InterPro" id="IPR005110">
    <property type="entry name" value="MoeA_linker/N"/>
</dbReference>
<comment type="function">
    <text evidence="2 13">Catalyzes the insertion of molybdate into adenylated molybdopterin with the concomitant release of AMP.</text>
</comment>
<dbReference type="Gene3D" id="2.40.340.10">
    <property type="entry name" value="MoeA, C-terminal, domain IV"/>
    <property type="match status" value="1"/>
</dbReference>
<dbReference type="EMBL" id="CAADEZ010000655">
    <property type="protein sequence ID" value="VFJ72609.1"/>
    <property type="molecule type" value="Genomic_DNA"/>
</dbReference>
<dbReference type="SUPFAM" id="SSF53218">
    <property type="entry name" value="Molybdenum cofactor biosynthesis proteins"/>
    <property type="match status" value="1"/>
</dbReference>
<dbReference type="SUPFAM" id="SSF63882">
    <property type="entry name" value="MoeA N-terminal region -like"/>
    <property type="match status" value="1"/>
</dbReference>
<evidence type="ECO:0000256" key="10">
    <source>
        <dbReference type="ARBA" id="ARBA00022842"/>
    </source>
</evidence>
<dbReference type="InterPro" id="IPR036688">
    <property type="entry name" value="MoeA_C_domain_IV_sf"/>
</dbReference>
<comment type="catalytic activity">
    <reaction evidence="12">
        <text>adenylyl-molybdopterin + molybdate = Mo-molybdopterin + AMP + H(+)</text>
        <dbReference type="Rhea" id="RHEA:35047"/>
        <dbReference type="ChEBI" id="CHEBI:15378"/>
        <dbReference type="ChEBI" id="CHEBI:36264"/>
        <dbReference type="ChEBI" id="CHEBI:62727"/>
        <dbReference type="ChEBI" id="CHEBI:71302"/>
        <dbReference type="ChEBI" id="CHEBI:456215"/>
        <dbReference type="EC" id="2.10.1.1"/>
    </reaction>
</comment>
<sequence length="440" mass="47406">MSGINMLGNKTDSHRETAPPYPSAAQPDSALSVEDARRRIAGEIDSVTESEAVHIRDALERVLAQDILAPFDVPPHTNSAMDGYAIASIDSHPEISSEFNIIGSSWAGRPYKGAIRPGEAVQIMTGAVMPSGADTVLMQEHVRADADTIRLNPEYVSIYTKGRNVRAAGEDLAEGALVLRAGRRIAPADLGLLASLGIAEVRVKRRLRVAFFCTGDELRSLGEPLEEGTIYDSNRYTLYGMLSRPSVEIHDLGVVADRPEAIRQVFTESSANSDMVISTGGVSVGEADHVKTVLQELGQVHFWKIAMKPGHPLAFGRIGPARFFGLPGNPVAVMVSFYQFVQFALARMAGETGPRSAPTQRVTCLSQLSKRPGRMEFVRGVLKTDPTGKPTVQKTGNQGSGILHSMSLANCFIILPEEQVSVAPGDLVEVQAFGGCFERL</sequence>
<comment type="pathway">
    <text evidence="3 13">Cofactor biosynthesis; molybdopterin biosynthesis.</text>
</comment>
<comment type="cofactor">
    <cofactor evidence="1 13">
        <name>Mg(2+)</name>
        <dbReference type="ChEBI" id="CHEBI:18420"/>
    </cofactor>
</comment>
<evidence type="ECO:0000313" key="18">
    <source>
        <dbReference type="EMBL" id="VFK19768.1"/>
    </source>
</evidence>
<dbReference type="InterPro" id="IPR001453">
    <property type="entry name" value="MoaB/Mog_dom"/>
</dbReference>
<evidence type="ECO:0000256" key="2">
    <source>
        <dbReference type="ARBA" id="ARBA00002901"/>
    </source>
</evidence>
<gene>
    <name evidence="17" type="ORF">BECKFM1743A_GA0114220_106551</name>
    <name evidence="18" type="ORF">BECKFM1743B_GA0114221_106431</name>
    <name evidence="16" type="ORF">BECKFM1743C_GA0114222_106591</name>
</gene>
<dbReference type="InterPro" id="IPR036425">
    <property type="entry name" value="MoaB/Mog-like_dom_sf"/>
</dbReference>
<evidence type="ECO:0000256" key="11">
    <source>
        <dbReference type="ARBA" id="ARBA00023150"/>
    </source>
</evidence>
<keyword evidence="9 13" id="KW-0479">Metal-binding</keyword>
<evidence type="ECO:0000256" key="7">
    <source>
        <dbReference type="ARBA" id="ARBA00022505"/>
    </source>
</evidence>
<evidence type="ECO:0000256" key="13">
    <source>
        <dbReference type="RuleBase" id="RU365090"/>
    </source>
</evidence>
<dbReference type="GO" id="GO:0061599">
    <property type="term" value="F:molybdopterin molybdotransferase activity"/>
    <property type="evidence" value="ECO:0007669"/>
    <property type="project" value="UniProtKB-UniRule"/>
</dbReference>
<protein>
    <recommendedName>
        <fullName evidence="6 13">Molybdopterin molybdenumtransferase</fullName>
        <ecNumber evidence="5 13">2.10.1.1</ecNumber>
    </recommendedName>
</protein>
<keyword evidence="10 13" id="KW-0460">Magnesium</keyword>
<dbReference type="InterPro" id="IPR005111">
    <property type="entry name" value="MoeA_C_domain_IV"/>
</dbReference>
<evidence type="ECO:0000256" key="4">
    <source>
        <dbReference type="ARBA" id="ARBA00010763"/>
    </source>
</evidence>
<reference evidence="17" key="1">
    <citation type="submission" date="2019-02" db="EMBL/GenBank/DDBJ databases">
        <authorList>
            <person name="Gruber-Vodicka R. H."/>
            <person name="Seah K. B. B."/>
        </authorList>
    </citation>
    <scope>NUCLEOTIDE SEQUENCE</scope>
    <source>
        <strain evidence="17">BECK_BZ163</strain>
        <strain evidence="18">BECK_BZ164</strain>
        <strain evidence="16">BECK_BZ165</strain>
    </source>
</reference>
<dbReference type="EC" id="2.10.1.1" evidence="5 13"/>
<evidence type="ECO:0000313" key="16">
    <source>
        <dbReference type="EMBL" id="VFJ72555.1"/>
    </source>
</evidence>
<keyword evidence="11 13" id="KW-0501">Molybdenum cofactor biosynthesis</keyword>
<dbReference type="Gene3D" id="3.40.980.10">
    <property type="entry name" value="MoaB/Mog-like domain"/>
    <property type="match status" value="1"/>
</dbReference>
<dbReference type="SMART" id="SM00852">
    <property type="entry name" value="MoCF_biosynth"/>
    <property type="match status" value="1"/>
</dbReference>
<feature type="region of interest" description="Disordered" evidence="14">
    <location>
        <begin position="1"/>
        <end position="32"/>
    </location>
</feature>